<evidence type="ECO:0000313" key="2">
    <source>
        <dbReference type="Proteomes" id="UP000037530"/>
    </source>
</evidence>
<comment type="caution">
    <text evidence="1">The sequence shown here is derived from an EMBL/GenBank/DDBJ whole genome shotgun (WGS) entry which is preliminary data.</text>
</comment>
<reference evidence="2" key="1">
    <citation type="submission" date="2015-08" db="EMBL/GenBank/DDBJ databases">
        <title>Vibrio galatheae sp. nov., a novel member of the Vibrionaceae family isolated from the Solomon Islands.</title>
        <authorList>
            <person name="Giubergia S."/>
            <person name="Machado H."/>
            <person name="Mateiu R.V."/>
            <person name="Gram L."/>
        </authorList>
    </citation>
    <scope>NUCLEOTIDE SEQUENCE [LARGE SCALE GENOMIC DNA]</scope>
    <source>
        <strain evidence="2">DSM 19134</strain>
    </source>
</reference>
<sequence length="80" mass="9295">MKVFKIEDLSYNGIQNGVHSWIHPQGQQPYYWHPDWLHIAEDITGLHGRKDLDIKVGETANEEHAKQAIIDQMNDQDKDS</sequence>
<protein>
    <submittedName>
        <fullName evidence="1">Uncharacterized protein</fullName>
    </submittedName>
</protein>
<accession>A0A0M0I1T2</accession>
<dbReference type="OrthoDB" id="5816855at2"/>
<dbReference type="AlphaFoldDB" id="A0A0M0I1T2"/>
<dbReference type="EMBL" id="LHPI01000004">
    <property type="protein sequence ID" value="KOO08286.1"/>
    <property type="molecule type" value="Genomic_DNA"/>
</dbReference>
<dbReference type="RefSeq" id="WP_053408448.1">
    <property type="nucleotide sequence ID" value="NZ_LHPI01000004.1"/>
</dbReference>
<keyword evidence="2" id="KW-1185">Reference proteome</keyword>
<name>A0A0M0I1T2_9VIBR</name>
<proteinExistence type="predicted"/>
<evidence type="ECO:0000313" key="1">
    <source>
        <dbReference type="EMBL" id="KOO08286.1"/>
    </source>
</evidence>
<gene>
    <name evidence="1" type="ORF">AKJ31_07300</name>
</gene>
<organism evidence="1 2">
    <name type="scientific">Vibrio hepatarius</name>
    <dbReference type="NCBI Taxonomy" id="171383"/>
    <lineage>
        <taxon>Bacteria</taxon>
        <taxon>Pseudomonadati</taxon>
        <taxon>Pseudomonadota</taxon>
        <taxon>Gammaproteobacteria</taxon>
        <taxon>Vibrionales</taxon>
        <taxon>Vibrionaceae</taxon>
        <taxon>Vibrio</taxon>
        <taxon>Vibrio oreintalis group</taxon>
    </lineage>
</organism>
<dbReference type="STRING" id="171383.AKJ31_07300"/>
<dbReference type="Proteomes" id="UP000037530">
    <property type="component" value="Unassembled WGS sequence"/>
</dbReference>
<dbReference type="PATRIC" id="fig|171383.3.peg.1502"/>